<dbReference type="AlphaFoldDB" id="A0A212KF94"/>
<organism evidence="2">
    <name type="scientific">uncultured Dysgonomonas sp</name>
    <dbReference type="NCBI Taxonomy" id="206096"/>
    <lineage>
        <taxon>Bacteria</taxon>
        <taxon>Pseudomonadati</taxon>
        <taxon>Bacteroidota</taxon>
        <taxon>Bacteroidia</taxon>
        <taxon>Bacteroidales</taxon>
        <taxon>Dysgonomonadaceae</taxon>
        <taxon>Dysgonomonas</taxon>
        <taxon>environmental samples</taxon>
    </lineage>
</organism>
<proteinExistence type="predicted"/>
<reference evidence="2" key="1">
    <citation type="submission" date="2016-04" db="EMBL/GenBank/DDBJ databases">
        <authorList>
            <person name="Evans L.H."/>
            <person name="Alamgir A."/>
            <person name="Owens N."/>
            <person name="Weber N.D."/>
            <person name="Virtaneva K."/>
            <person name="Barbian K."/>
            <person name="Babar A."/>
            <person name="Rosenke K."/>
        </authorList>
    </citation>
    <scope>NUCLEOTIDE SEQUENCE</scope>
    <source>
        <strain evidence="2">86-2</strain>
    </source>
</reference>
<dbReference type="InterPro" id="IPR027417">
    <property type="entry name" value="P-loop_NTPase"/>
</dbReference>
<name>A0A212KF94_9BACT</name>
<gene>
    <name evidence="2" type="ORF">KL86DYS2_20069</name>
</gene>
<evidence type="ECO:0000259" key="1">
    <source>
        <dbReference type="Pfam" id="PF01656"/>
    </source>
</evidence>
<dbReference type="CDD" id="cd02042">
    <property type="entry name" value="ParAB_family"/>
    <property type="match status" value="1"/>
</dbReference>
<dbReference type="EMBL" id="FLUL01000002">
    <property type="protein sequence ID" value="SBW10404.1"/>
    <property type="molecule type" value="Genomic_DNA"/>
</dbReference>
<sequence>MKEKKTSLVAFSTQKGGAGKTVLTVLIAGYFHYVKGYNVGVIDCDPPQFSTYNMRSRDRKIATTIDHYKLMAFNQLKTLNKKPYPILQSSPADAIFAAEKMIEESPEKLDILFFDLPGTLNSEGVIKTLSMIDFIITPITADRMVLQSSLEFASLINDNVISTGKSNIQGLYLIWNKVDARERTDLYDTFNTLIGELGLQILKTTIPDRKRFRHELTEEVRPVFRSTLFPVDKQLIKDTNLDLLADEIEELIKLKADGEER</sequence>
<dbReference type="InterPro" id="IPR002586">
    <property type="entry name" value="CobQ/CobB/MinD/ParA_Nub-bd_dom"/>
</dbReference>
<dbReference type="PANTHER" id="PTHR13696:SF52">
    <property type="entry name" value="PARA FAMILY PROTEIN CT_582"/>
    <property type="match status" value="1"/>
</dbReference>
<dbReference type="PANTHER" id="PTHR13696">
    <property type="entry name" value="P-LOOP CONTAINING NUCLEOSIDE TRIPHOSPHATE HYDROLASE"/>
    <property type="match status" value="1"/>
</dbReference>
<dbReference type="SUPFAM" id="SSF52540">
    <property type="entry name" value="P-loop containing nucleoside triphosphate hydrolases"/>
    <property type="match status" value="1"/>
</dbReference>
<dbReference type="RefSeq" id="WP_296952637.1">
    <property type="nucleotide sequence ID" value="NZ_LT599021.1"/>
</dbReference>
<accession>A0A212KF94</accession>
<feature type="domain" description="CobQ/CobB/MinD/ParA nucleotide binding" evidence="1">
    <location>
        <begin position="10"/>
        <end position="214"/>
    </location>
</feature>
<dbReference type="InterPro" id="IPR050678">
    <property type="entry name" value="DNA_Partitioning_ATPase"/>
</dbReference>
<evidence type="ECO:0000313" key="2">
    <source>
        <dbReference type="EMBL" id="SBW10404.1"/>
    </source>
</evidence>
<dbReference type="Gene3D" id="3.40.50.300">
    <property type="entry name" value="P-loop containing nucleotide triphosphate hydrolases"/>
    <property type="match status" value="1"/>
</dbReference>
<protein>
    <recommendedName>
        <fullName evidence="1">CobQ/CobB/MinD/ParA nucleotide binding domain-containing protein</fullName>
    </recommendedName>
</protein>
<dbReference type="Pfam" id="PF01656">
    <property type="entry name" value="CbiA"/>
    <property type="match status" value="1"/>
</dbReference>